<keyword evidence="3" id="KW-1185">Reference proteome</keyword>
<dbReference type="EnsemblPlants" id="OMERI02G14830.1">
    <property type="protein sequence ID" value="OMERI02G14830.1"/>
    <property type="gene ID" value="OMERI02G14830"/>
</dbReference>
<proteinExistence type="predicted"/>
<feature type="compositionally biased region" description="Polar residues" evidence="1">
    <location>
        <begin position="139"/>
        <end position="148"/>
    </location>
</feature>
<evidence type="ECO:0000313" key="3">
    <source>
        <dbReference type="Proteomes" id="UP000008021"/>
    </source>
</evidence>
<evidence type="ECO:0008006" key="4">
    <source>
        <dbReference type="Google" id="ProtNLM"/>
    </source>
</evidence>
<feature type="region of interest" description="Disordered" evidence="1">
    <location>
        <begin position="87"/>
        <end position="156"/>
    </location>
</feature>
<dbReference type="AlphaFoldDB" id="A0A0E0CJU4"/>
<dbReference type="Proteomes" id="UP000008021">
    <property type="component" value="Chromosome 2"/>
</dbReference>
<protein>
    <recommendedName>
        <fullName evidence="4">DUF834 domain-containing protein</fullName>
    </recommendedName>
</protein>
<dbReference type="HOGENOM" id="CLU_1689497_0_0_1"/>
<accession>A0A0E0CJU4</accession>
<feature type="compositionally biased region" description="Basic and acidic residues" evidence="1">
    <location>
        <begin position="123"/>
        <end position="138"/>
    </location>
</feature>
<organism evidence="2">
    <name type="scientific">Oryza meridionalis</name>
    <dbReference type="NCBI Taxonomy" id="40149"/>
    <lineage>
        <taxon>Eukaryota</taxon>
        <taxon>Viridiplantae</taxon>
        <taxon>Streptophyta</taxon>
        <taxon>Embryophyta</taxon>
        <taxon>Tracheophyta</taxon>
        <taxon>Spermatophyta</taxon>
        <taxon>Magnoliopsida</taxon>
        <taxon>Liliopsida</taxon>
        <taxon>Poales</taxon>
        <taxon>Poaceae</taxon>
        <taxon>BOP clade</taxon>
        <taxon>Oryzoideae</taxon>
        <taxon>Oryzeae</taxon>
        <taxon>Oryzinae</taxon>
        <taxon>Oryza</taxon>
    </lineage>
</organism>
<sequence length="156" mass="16854">MAALRWPGGDNVSGGLCSRVTRTRGGWWPEEGVGEEAGTADGRALLRPGKRRGKGIKWVLLGEARLVVRGNRKRSYGGGDRLVVMMAGQGERERSRASTSVDVGKKRGPRRIFIGGERSARRRGGEEGHGDGGVEKRTTAPTLSSHWTIVSVRHKG</sequence>
<name>A0A0E0CJU4_9ORYZ</name>
<dbReference type="Gramene" id="OMERI02G14830.1">
    <property type="protein sequence ID" value="OMERI02G14830.1"/>
    <property type="gene ID" value="OMERI02G14830"/>
</dbReference>
<evidence type="ECO:0000256" key="1">
    <source>
        <dbReference type="SAM" id="MobiDB-lite"/>
    </source>
</evidence>
<evidence type="ECO:0000313" key="2">
    <source>
        <dbReference type="EnsemblPlants" id="OMERI02G14830.1"/>
    </source>
</evidence>
<reference evidence="2" key="1">
    <citation type="submission" date="2015-04" db="UniProtKB">
        <authorList>
            <consortium name="EnsemblPlants"/>
        </authorList>
    </citation>
    <scope>IDENTIFICATION</scope>
</reference>
<reference evidence="2" key="2">
    <citation type="submission" date="2018-05" db="EMBL/GenBank/DDBJ databases">
        <title>OmerRS3 (Oryza meridionalis Reference Sequence Version 3).</title>
        <authorList>
            <person name="Zhang J."/>
            <person name="Kudrna D."/>
            <person name="Lee S."/>
            <person name="Talag J."/>
            <person name="Welchert J."/>
            <person name="Wing R.A."/>
        </authorList>
    </citation>
    <scope>NUCLEOTIDE SEQUENCE [LARGE SCALE GENOMIC DNA]</scope>
    <source>
        <strain evidence="2">cv. OR44</strain>
    </source>
</reference>